<accession>A0A9W9KC59</accession>
<dbReference type="EMBL" id="JAPQKH010000004">
    <property type="protein sequence ID" value="KAJ5100633.1"/>
    <property type="molecule type" value="Genomic_DNA"/>
</dbReference>
<dbReference type="Proteomes" id="UP001149165">
    <property type="component" value="Unassembled WGS sequence"/>
</dbReference>
<evidence type="ECO:0000313" key="2">
    <source>
        <dbReference type="EMBL" id="KAJ5100633.1"/>
    </source>
</evidence>
<evidence type="ECO:0000313" key="3">
    <source>
        <dbReference type="Proteomes" id="UP001149165"/>
    </source>
</evidence>
<sequence>MGSSSFGASGPEIAGNVALYGDGLGFQGWAGSVSGLGQPPFVQPWGPLLNQRSPFALPERQYAESVGSLPVVGSVVDAANEASVTSSFAHLLPPTSRPPGVVGVANETPASTNPAPLFSPASRHPGMVGVANETPTPINPAFLLPRASRPPGMDSDDEEMDLPVPAGRPASPTTLALANAFGALDVHQKLE</sequence>
<proteinExistence type="predicted"/>
<reference evidence="2" key="1">
    <citation type="submission" date="2022-11" db="EMBL/GenBank/DDBJ databases">
        <authorList>
            <person name="Petersen C."/>
        </authorList>
    </citation>
    <scope>NUCLEOTIDE SEQUENCE</scope>
    <source>
        <strain evidence="2">IBT 30069</strain>
    </source>
</reference>
<protein>
    <submittedName>
        <fullName evidence="2">Uncharacterized protein</fullName>
    </submittedName>
</protein>
<name>A0A9W9KC59_9EURO</name>
<organism evidence="2 3">
    <name type="scientific">Penicillium angulare</name>
    <dbReference type="NCBI Taxonomy" id="116970"/>
    <lineage>
        <taxon>Eukaryota</taxon>
        <taxon>Fungi</taxon>
        <taxon>Dikarya</taxon>
        <taxon>Ascomycota</taxon>
        <taxon>Pezizomycotina</taxon>
        <taxon>Eurotiomycetes</taxon>
        <taxon>Eurotiomycetidae</taxon>
        <taxon>Eurotiales</taxon>
        <taxon>Aspergillaceae</taxon>
        <taxon>Penicillium</taxon>
    </lineage>
</organism>
<keyword evidence="3" id="KW-1185">Reference proteome</keyword>
<dbReference type="AlphaFoldDB" id="A0A9W9KC59"/>
<feature type="region of interest" description="Disordered" evidence="1">
    <location>
        <begin position="89"/>
        <end position="171"/>
    </location>
</feature>
<reference evidence="2" key="2">
    <citation type="journal article" date="2023" name="IMA Fungus">
        <title>Comparative genomic study of the Penicillium genus elucidates a diverse pangenome and 15 lateral gene transfer events.</title>
        <authorList>
            <person name="Petersen C."/>
            <person name="Sorensen T."/>
            <person name="Nielsen M.R."/>
            <person name="Sondergaard T.E."/>
            <person name="Sorensen J.L."/>
            <person name="Fitzpatrick D.A."/>
            <person name="Frisvad J.C."/>
            <person name="Nielsen K.L."/>
        </authorList>
    </citation>
    <scope>NUCLEOTIDE SEQUENCE</scope>
    <source>
        <strain evidence="2">IBT 30069</strain>
    </source>
</reference>
<comment type="caution">
    <text evidence="2">The sequence shown here is derived from an EMBL/GenBank/DDBJ whole genome shotgun (WGS) entry which is preliminary data.</text>
</comment>
<gene>
    <name evidence="2" type="ORF">N7456_006685</name>
</gene>
<evidence type="ECO:0000256" key="1">
    <source>
        <dbReference type="SAM" id="MobiDB-lite"/>
    </source>
</evidence>